<evidence type="ECO:0000256" key="7">
    <source>
        <dbReference type="ARBA" id="ARBA00022984"/>
    </source>
</evidence>
<keyword evidence="10" id="KW-0961">Cell wall biogenesis/degradation</keyword>
<protein>
    <submittedName>
        <fullName evidence="13">Peptidase</fullName>
    </submittedName>
</protein>
<evidence type="ECO:0000256" key="8">
    <source>
        <dbReference type="ARBA" id="ARBA00022989"/>
    </source>
</evidence>
<evidence type="ECO:0000313" key="13">
    <source>
        <dbReference type="EMBL" id="HIQ96564.1"/>
    </source>
</evidence>
<comment type="caution">
    <text evidence="13">The sequence shown here is derived from an EMBL/GenBank/DDBJ whole genome shotgun (WGS) entry which is preliminary data.</text>
</comment>
<accession>A0A9D0ZVJ6</accession>
<keyword evidence="5" id="KW-0812">Transmembrane</keyword>
<comment type="subcellular location">
    <subcellularLocation>
        <location evidence="2">Cell membrane</location>
    </subcellularLocation>
    <subcellularLocation>
        <location evidence="1">Membrane</location>
        <topology evidence="1">Single-pass membrane protein</topology>
    </subcellularLocation>
</comment>
<dbReference type="InterPro" id="IPR050515">
    <property type="entry name" value="Beta-lactam/transpept"/>
</dbReference>
<evidence type="ECO:0000256" key="10">
    <source>
        <dbReference type="ARBA" id="ARBA00023316"/>
    </source>
</evidence>
<evidence type="ECO:0000256" key="4">
    <source>
        <dbReference type="ARBA" id="ARBA00022475"/>
    </source>
</evidence>
<dbReference type="SUPFAM" id="SSF56519">
    <property type="entry name" value="Penicillin binding protein dimerisation domain"/>
    <property type="match status" value="1"/>
</dbReference>
<dbReference type="Gene3D" id="1.10.10.1230">
    <property type="entry name" value="Penicillin-binding protein, N-terminal non-catalytic domain, head sub-domain"/>
    <property type="match status" value="1"/>
</dbReference>
<keyword evidence="9" id="KW-0472">Membrane</keyword>
<dbReference type="InterPro" id="IPR036138">
    <property type="entry name" value="PBP_dimer_sf"/>
</dbReference>
<dbReference type="GO" id="GO:0008360">
    <property type="term" value="P:regulation of cell shape"/>
    <property type="evidence" value="ECO:0007669"/>
    <property type="project" value="UniProtKB-KW"/>
</dbReference>
<dbReference type="EMBL" id="DVFT01000126">
    <property type="protein sequence ID" value="HIQ96564.1"/>
    <property type="molecule type" value="Genomic_DNA"/>
</dbReference>
<evidence type="ECO:0000256" key="2">
    <source>
        <dbReference type="ARBA" id="ARBA00004236"/>
    </source>
</evidence>
<dbReference type="Pfam" id="PF00905">
    <property type="entry name" value="Transpeptidase"/>
    <property type="match status" value="1"/>
</dbReference>
<evidence type="ECO:0000256" key="1">
    <source>
        <dbReference type="ARBA" id="ARBA00004167"/>
    </source>
</evidence>
<evidence type="ECO:0000256" key="6">
    <source>
        <dbReference type="ARBA" id="ARBA00022960"/>
    </source>
</evidence>
<reference evidence="13" key="2">
    <citation type="journal article" date="2021" name="PeerJ">
        <title>Extensive microbial diversity within the chicken gut microbiome revealed by metagenomics and culture.</title>
        <authorList>
            <person name="Gilroy R."/>
            <person name="Ravi A."/>
            <person name="Getino M."/>
            <person name="Pursley I."/>
            <person name="Horton D.L."/>
            <person name="Alikhan N.F."/>
            <person name="Baker D."/>
            <person name="Gharbi K."/>
            <person name="Hall N."/>
            <person name="Watson M."/>
            <person name="Adriaenssens E.M."/>
            <person name="Foster-Nyarko E."/>
            <person name="Jarju S."/>
            <person name="Secka A."/>
            <person name="Antonio M."/>
            <person name="Oren A."/>
            <person name="Chaudhuri R.R."/>
            <person name="La Ragione R."/>
            <person name="Hildebrand F."/>
            <person name="Pallen M.J."/>
        </authorList>
    </citation>
    <scope>NUCLEOTIDE SEQUENCE</scope>
    <source>
        <strain evidence="13">ChiSjej3B21-11622</strain>
    </source>
</reference>
<organism evidence="13 14">
    <name type="scientific">Candidatus Limivivens merdigallinarum</name>
    <dbReference type="NCBI Taxonomy" id="2840859"/>
    <lineage>
        <taxon>Bacteria</taxon>
        <taxon>Bacillati</taxon>
        <taxon>Bacillota</taxon>
        <taxon>Clostridia</taxon>
        <taxon>Lachnospirales</taxon>
        <taxon>Lachnospiraceae</taxon>
        <taxon>Lachnospiraceae incertae sedis</taxon>
        <taxon>Candidatus Limivivens</taxon>
    </lineage>
</organism>
<gene>
    <name evidence="13" type="ORF">IAB26_08375</name>
</gene>
<dbReference type="PANTHER" id="PTHR30627:SF2">
    <property type="entry name" value="PEPTIDOGLYCAN D,D-TRANSPEPTIDASE MRDA"/>
    <property type="match status" value="1"/>
</dbReference>
<dbReference type="Pfam" id="PF03717">
    <property type="entry name" value="PBP_dimer"/>
    <property type="match status" value="1"/>
</dbReference>
<evidence type="ECO:0000259" key="12">
    <source>
        <dbReference type="Pfam" id="PF03717"/>
    </source>
</evidence>
<dbReference type="GO" id="GO:0008658">
    <property type="term" value="F:penicillin binding"/>
    <property type="evidence" value="ECO:0007669"/>
    <property type="project" value="InterPro"/>
</dbReference>
<keyword evidence="7" id="KW-0573">Peptidoglycan synthesis</keyword>
<dbReference type="InterPro" id="IPR001460">
    <property type="entry name" value="PCN-bd_Tpept"/>
</dbReference>
<dbReference type="Proteomes" id="UP000886886">
    <property type="component" value="Unassembled WGS sequence"/>
</dbReference>
<dbReference type="InterPro" id="IPR005311">
    <property type="entry name" value="PBP_dimer"/>
</dbReference>
<name>A0A9D0ZVJ6_9FIRM</name>
<keyword evidence="8" id="KW-1133">Transmembrane helix</keyword>
<dbReference type="PANTHER" id="PTHR30627">
    <property type="entry name" value="PEPTIDOGLYCAN D,D-TRANSPEPTIDASE"/>
    <property type="match status" value="1"/>
</dbReference>
<feature type="domain" description="Penicillin-binding protein dimerisation" evidence="12">
    <location>
        <begin position="48"/>
        <end position="320"/>
    </location>
</feature>
<keyword evidence="6" id="KW-0133">Cell shape</keyword>
<proteinExistence type="inferred from homology"/>
<evidence type="ECO:0000259" key="11">
    <source>
        <dbReference type="Pfam" id="PF00905"/>
    </source>
</evidence>
<comment type="similarity">
    <text evidence="3">Belongs to the transpeptidase family.</text>
</comment>
<reference evidence="13" key="1">
    <citation type="submission" date="2020-10" db="EMBL/GenBank/DDBJ databases">
        <authorList>
            <person name="Gilroy R."/>
        </authorList>
    </citation>
    <scope>NUCLEOTIDE SEQUENCE</scope>
    <source>
        <strain evidence="13">ChiSjej3B21-11622</strain>
    </source>
</reference>
<dbReference type="AlphaFoldDB" id="A0A9D0ZVJ6"/>
<dbReference type="GO" id="GO:0071972">
    <property type="term" value="F:peptidoglycan L,D-transpeptidase activity"/>
    <property type="evidence" value="ECO:0007669"/>
    <property type="project" value="TreeGrafter"/>
</dbReference>
<dbReference type="GO" id="GO:0005886">
    <property type="term" value="C:plasma membrane"/>
    <property type="evidence" value="ECO:0007669"/>
    <property type="project" value="UniProtKB-SubCell"/>
</dbReference>
<keyword evidence="4" id="KW-1003">Cell membrane</keyword>
<dbReference type="SUPFAM" id="SSF56601">
    <property type="entry name" value="beta-lactamase/transpeptidase-like"/>
    <property type="match status" value="1"/>
</dbReference>
<sequence length="959" mass="106755">MKSRGFVLVLVLLILAFILIHRLFDLQIINGESYLTDFTMQIERTNEIKSTRGIIYDRNGYPLAYNELAYSVTFADNGTYDSTEEQNLTLNGSMYGILQILEKNGDDISTSSFSIALGDDGNYYFTTSGFNLERFKADIYGRALIDDMTSEEQNATANQMIQDMCSADMYGILGEYSEEELSSHGLPSSLTQEEILTLAIMRSKVAANSYQRYKTATLATGVSEQTMAEIMENKDLYPGVDIKEDSIRVYNDSVYFSTLLGYTGTISAEEMAALNQEGGDYDNTDIVGKAGLEQYFESELQGQKGSENVYVDNLGKVLSTDSRVDPVAGNDIYLTIDRDLTIAAYDILEQYIAAIVYQNTVDAREVDNENSESADEIRIAIYDVYYALFENNVLDVSHLSADDATALEQQVYQSFLGKQQAVFDEIRSELTSDNPTIYSELSDEMKAYCSYIVNDLLSETTGILNTDLIDSNDEVYQAWRTEESISLKEFLTHAISQDWIDVSRLNVEADYLASNEIYNALADYIAEYLKTDDGFSRQIYKYMIQEGQLSGRDVCLLLFDQGILEYNEEEYNQLSSGSISAYDFIRSKILNLEITPAQLALEPCTGSVVITDPNTGDVLACVSYPGYDNNRLSNEMDTEYFLKLNSDGSSPFYNKATQEETAPGSTFKLVTATAGLMEGVIDPYSTTYNCTGIYEETVQPIRCHVYPGNHGVETLETAIRDSCNFFFNAVGTSLKMQADGTMGDDNYGLERLLKYAYLYGFDSTTGIEIGETDPHPATSDVERTIMGQSDNAYTTTQLARYVSTVANSGTCYDLTLLSRITDSEGNLLEEQTPTVHSTVDMSDEYWNVIQSGMHQVTVSSSSSVFYDLSQNQNFQVAGKTGTAQQSTTHANHGLFVGYAPYEDPEIAMAVRITNGYNSRNATLVAKDIIRYYFDLADENELITGYAPIDLVPSGSETLD</sequence>
<evidence type="ECO:0000313" key="14">
    <source>
        <dbReference type="Proteomes" id="UP000886886"/>
    </source>
</evidence>
<dbReference type="Gene3D" id="3.90.1310.10">
    <property type="entry name" value="Penicillin-binding protein 2a (Domain 2)"/>
    <property type="match status" value="1"/>
</dbReference>
<evidence type="ECO:0000256" key="9">
    <source>
        <dbReference type="ARBA" id="ARBA00023136"/>
    </source>
</evidence>
<evidence type="ECO:0000256" key="3">
    <source>
        <dbReference type="ARBA" id="ARBA00007171"/>
    </source>
</evidence>
<dbReference type="GO" id="GO:0071555">
    <property type="term" value="P:cell wall organization"/>
    <property type="evidence" value="ECO:0007669"/>
    <property type="project" value="UniProtKB-KW"/>
</dbReference>
<evidence type="ECO:0000256" key="5">
    <source>
        <dbReference type="ARBA" id="ARBA00022692"/>
    </source>
</evidence>
<dbReference type="InterPro" id="IPR012338">
    <property type="entry name" value="Beta-lactam/transpept-like"/>
</dbReference>
<dbReference type="Gene3D" id="3.40.710.10">
    <property type="entry name" value="DD-peptidase/beta-lactamase superfamily"/>
    <property type="match status" value="1"/>
</dbReference>
<feature type="domain" description="Penicillin-binding protein transpeptidase" evidence="11">
    <location>
        <begin position="606"/>
        <end position="929"/>
    </location>
</feature>
<dbReference type="GO" id="GO:0009252">
    <property type="term" value="P:peptidoglycan biosynthetic process"/>
    <property type="evidence" value="ECO:0007669"/>
    <property type="project" value="UniProtKB-KW"/>
</dbReference>